<proteinExistence type="predicted"/>
<dbReference type="EMBL" id="CM042887">
    <property type="protein sequence ID" value="KAI4329776.1"/>
    <property type="molecule type" value="Genomic_DNA"/>
</dbReference>
<organism evidence="1 2">
    <name type="scientific">Melastoma candidum</name>
    <dbReference type="NCBI Taxonomy" id="119954"/>
    <lineage>
        <taxon>Eukaryota</taxon>
        <taxon>Viridiplantae</taxon>
        <taxon>Streptophyta</taxon>
        <taxon>Embryophyta</taxon>
        <taxon>Tracheophyta</taxon>
        <taxon>Spermatophyta</taxon>
        <taxon>Magnoliopsida</taxon>
        <taxon>eudicotyledons</taxon>
        <taxon>Gunneridae</taxon>
        <taxon>Pentapetalae</taxon>
        <taxon>rosids</taxon>
        <taxon>malvids</taxon>
        <taxon>Myrtales</taxon>
        <taxon>Melastomataceae</taxon>
        <taxon>Melastomatoideae</taxon>
        <taxon>Melastomateae</taxon>
        <taxon>Melastoma</taxon>
    </lineage>
</organism>
<sequence length="100" mass="11131">MARSLSNVRMFSAYFANGIAQAIPRQGYSAAVEATAVSRAEGRIGGAVKLRPEKEEEEVTWMPDHKTGFFGPGNRRDEVDAVELRAMMLRRRDSHPVVPQ</sequence>
<comment type="caution">
    <text evidence="1">The sequence shown here is derived from an EMBL/GenBank/DDBJ whole genome shotgun (WGS) entry which is preliminary data.</text>
</comment>
<protein>
    <submittedName>
        <fullName evidence="1">Uncharacterized protein</fullName>
    </submittedName>
</protein>
<accession>A0ACB9N4C5</accession>
<evidence type="ECO:0000313" key="2">
    <source>
        <dbReference type="Proteomes" id="UP001057402"/>
    </source>
</evidence>
<dbReference type="Proteomes" id="UP001057402">
    <property type="component" value="Chromosome 8"/>
</dbReference>
<keyword evidence="2" id="KW-1185">Reference proteome</keyword>
<gene>
    <name evidence="1" type="ORF">MLD38_028124</name>
</gene>
<name>A0ACB9N4C5_9MYRT</name>
<evidence type="ECO:0000313" key="1">
    <source>
        <dbReference type="EMBL" id="KAI4329776.1"/>
    </source>
</evidence>
<reference evidence="2" key="1">
    <citation type="journal article" date="2023" name="Front. Plant Sci.">
        <title>Chromosomal-level genome assembly of Melastoma candidum provides insights into trichome evolution.</title>
        <authorList>
            <person name="Zhong Y."/>
            <person name="Wu W."/>
            <person name="Sun C."/>
            <person name="Zou P."/>
            <person name="Liu Y."/>
            <person name="Dai S."/>
            <person name="Zhou R."/>
        </authorList>
    </citation>
    <scope>NUCLEOTIDE SEQUENCE [LARGE SCALE GENOMIC DNA]</scope>
</reference>